<proteinExistence type="predicted"/>
<dbReference type="AlphaFoldDB" id="A0A6L6GAM2"/>
<name>A0A6L6GAM2_STRUB</name>
<gene>
    <name evidence="1" type="ORF">GKS16_05605</name>
</gene>
<dbReference type="Pfam" id="PF11311">
    <property type="entry name" value="DUF3114"/>
    <property type="match status" value="1"/>
</dbReference>
<evidence type="ECO:0000313" key="1">
    <source>
        <dbReference type="EMBL" id="MTD01746.1"/>
    </source>
</evidence>
<comment type="caution">
    <text evidence="1">The sequence shown here is derived from an EMBL/GenBank/DDBJ whole genome shotgun (WGS) entry which is preliminary data.</text>
</comment>
<sequence>MTLEKRYKTLRNLSLLGWRKEELALFSDQKMIDDRIGSPVFLRFWKKAQKTYPGKVLLKIILDMSKMPLELSGELSETQALLKRFHPDLSPDASFWPEFAALVNQTFPERTLGKEGALEKRLHQFRYLISSQQAQYIRDHFGKGQKKDSQALADFLRAKKGPTFWRKAVDYSLSESSRLHNKLKIEDNRVQFPDNDISYNIKLLMGFHTEFILDDKGKFLNELDAEKMTEKGIVNGASFNYGTAGQRHWDLDVDPIRKHDPQFRRLVARGYRSPKHIVKKWYQRQLDDFEHSYFNKKGIFGYGGKSSYHYVKKQSWRYKWFIRYLKLLSFFKKYR</sequence>
<evidence type="ECO:0000313" key="2">
    <source>
        <dbReference type="Proteomes" id="UP000483839"/>
    </source>
</evidence>
<dbReference type="InterPro" id="IPR021462">
    <property type="entry name" value="DUF3114"/>
</dbReference>
<protein>
    <submittedName>
        <fullName evidence="1">DUF3114 domain-containing protein</fullName>
    </submittedName>
</protein>
<reference evidence="1 2" key="1">
    <citation type="submission" date="2019-11" db="EMBL/GenBank/DDBJ databases">
        <title>Streptococcus uberis isolated from clinical mastitis cases on a southeastern Queensland dairy.</title>
        <authorList>
            <person name="Workentine M.L."/>
            <person name="Price R."/>
            <person name="Olchowy T."/>
        </authorList>
    </citation>
    <scope>NUCLEOTIDE SEQUENCE [LARGE SCALE GENOMIC DNA]</scope>
    <source>
        <strain evidence="1 2">OLC4459-A17</strain>
    </source>
</reference>
<dbReference type="EMBL" id="WLXI01000040">
    <property type="protein sequence ID" value="MTD01746.1"/>
    <property type="molecule type" value="Genomic_DNA"/>
</dbReference>
<dbReference type="RefSeq" id="WP_111685936.1">
    <property type="nucleotide sequence ID" value="NZ_BAABQC010000002.1"/>
</dbReference>
<organism evidence="1 2">
    <name type="scientific">Streptococcus uberis</name>
    <dbReference type="NCBI Taxonomy" id="1349"/>
    <lineage>
        <taxon>Bacteria</taxon>
        <taxon>Bacillati</taxon>
        <taxon>Bacillota</taxon>
        <taxon>Bacilli</taxon>
        <taxon>Lactobacillales</taxon>
        <taxon>Streptococcaceae</taxon>
        <taxon>Streptococcus</taxon>
    </lineage>
</organism>
<dbReference type="GeneID" id="93825837"/>
<accession>A0A6L6GAM2</accession>
<dbReference type="Proteomes" id="UP000483839">
    <property type="component" value="Unassembled WGS sequence"/>
</dbReference>